<dbReference type="OrthoDB" id="4473671at2759"/>
<dbReference type="KEGG" id="psco:LY89DRAFT_782989"/>
<keyword evidence="2" id="KW-1185">Reference proteome</keyword>
<reference evidence="1 2" key="1">
    <citation type="submission" date="2015-10" db="EMBL/GenBank/DDBJ databases">
        <title>Full genome of DAOMC 229536 Phialocephala scopiformis, a fungal endophyte of spruce producing the potent anti-insectan compound rugulosin.</title>
        <authorList>
            <consortium name="DOE Joint Genome Institute"/>
            <person name="Walker A.K."/>
            <person name="Frasz S.L."/>
            <person name="Seifert K.A."/>
            <person name="Miller J.D."/>
            <person name="Mondo S.J."/>
            <person name="Labutti K."/>
            <person name="Lipzen A."/>
            <person name="Dockter R."/>
            <person name="Kennedy M."/>
            <person name="Grigoriev I.V."/>
            <person name="Spatafora J.W."/>
        </authorList>
    </citation>
    <scope>NUCLEOTIDE SEQUENCE [LARGE SCALE GENOMIC DNA]</scope>
    <source>
        <strain evidence="1 2">CBS 120377</strain>
    </source>
</reference>
<protein>
    <submittedName>
        <fullName evidence="1">Uncharacterized protein</fullName>
    </submittedName>
</protein>
<proteinExistence type="predicted"/>
<dbReference type="RefSeq" id="XP_018070070.1">
    <property type="nucleotide sequence ID" value="XM_018222636.1"/>
</dbReference>
<sequence length="171" mass="18360">MSEPPDLFQQYSTTTLSPPPTTTLLLLHPLFSPSPSSFSSTHTPPTPPNPSISLAPLSKAWRLSLLNHPPIPHLIFDISLPNSTTSVYWDTAPAPTPDAVAVNLREVINIAVTIATETRMRLAKKEEEEGEVRFEVVCGVGDGVSGRGVRLLERWLGGLSRGGEGGEVGDV</sequence>
<dbReference type="InParanoid" id="A0A194X6B1"/>
<organism evidence="1 2">
    <name type="scientific">Mollisia scopiformis</name>
    <name type="common">Conifer needle endophyte fungus</name>
    <name type="synonym">Phialocephala scopiformis</name>
    <dbReference type="NCBI Taxonomy" id="149040"/>
    <lineage>
        <taxon>Eukaryota</taxon>
        <taxon>Fungi</taxon>
        <taxon>Dikarya</taxon>
        <taxon>Ascomycota</taxon>
        <taxon>Pezizomycotina</taxon>
        <taxon>Leotiomycetes</taxon>
        <taxon>Helotiales</taxon>
        <taxon>Mollisiaceae</taxon>
        <taxon>Mollisia</taxon>
    </lineage>
</organism>
<dbReference type="EMBL" id="KQ947417">
    <property type="protein sequence ID" value="KUJ15715.1"/>
    <property type="molecule type" value="Genomic_DNA"/>
</dbReference>
<evidence type="ECO:0000313" key="1">
    <source>
        <dbReference type="EMBL" id="KUJ15715.1"/>
    </source>
</evidence>
<name>A0A194X6B1_MOLSC</name>
<dbReference type="GeneID" id="28832362"/>
<dbReference type="Proteomes" id="UP000070700">
    <property type="component" value="Unassembled WGS sequence"/>
</dbReference>
<evidence type="ECO:0000313" key="2">
    <source>
        <dbReference type="Proteomes" id="UP000070700"/>
    </source>
</evidence>
<dbReference type="AlphaFoldDB" id="A0A194X6B1"/>
<accession>A0A194X6B1</accession>
<gene>
    <name evidence="1" type="ORF">LY89DRAFT_782989</name>
</gene>